<dbReference type="RefSeq" id="WP_121203932.1">
    <property type="nucleotide sequence ID" value="NZ_RBZP01000004.1"/>
</dbReference>
<reference evidence="1 2" key="1">
    <citation type="journal article" date="2016" name="Int. J. Syst. Evol. Microbiol.">
        <title>Oceanobacillus halophilus sp. nov., a novel moderately halophilic bacterium from a hypersaline lake.</title>
        <authorList>
            <person name="Amoozegar M.A."/>
            <person name="Bagheri M."/>
            <person name="Makhdoumi A."/>
            <person name="Nikou M.M."/>
            <person name="Fazeli S.A.S."/>
            <person name="Schumann P."/>
            <person name="Sproer C."/>
            <person name="Sanchez-Porro C."/>
            <person name="Ventosa A."/>
        </authorList>
    </citation>
    <scope>NUCLEOTIDE SEQUENCE [LARGE SCALE GENOMIC DNA]</scope>
    <source>
        <strain evidence="1 2">DSM 23996</strain>
    </source>
</reference>
<dbReference type="Gene3D" id="3.30.2030.10">
    <property type="entry name" value="YwmB-like"/>
    <property type="match status" value="1"/>
</dbReference>
<organism evidence="1 2">
    <name type="scientific">Oceanobacillus halophilus</name>
    <dbReference type="NCBI Taxonomy" id="930130"/>
    <lineage>
        <taxon>Bacteria</taxon>
        <taxon>Bacillati</taxon>
        <taxon>Bacillota</taxon>
        <taxon>Bacilli</taxon>
        <taxon>Bacillales</taxon>
        <taxon>Bacillaceae</taxon>
        <taxon>Oceanobacillus</taxon>
    </lineage>
</organism>
<dbReference type="AlphaFoldDB" id="A0A495A527"/>
<keyword evidence="2" id="KW-1185">Reference proteome</keyword>
<evidence type="ECO:0000313" key="2">
    <source>
        <dbReference type="Proteomes" id="UP000269301"/>
    </source>
</evidence>
<proteinExistence type="predicted"/>
<dbReference type="Gene3D" id="3.30.360.40">
    <property type="entry name" value="YwmB-like"/>
    <property type="match status" value="1"/>
</dbReference>
<dbReference type="OrthoDB" id="2962597at2"/>
<protein>
    <recommendedName>
        <fullName evidence="3">TATA-box binding</fullName>
    </recommendedName>
</protein>
<evidence type="ECO:0008006" key="3">
    <source>
        <dbReference type="Google" id="ProtNLM"/>
    </source>
</evidence>
<accession>A0A495A527</accession>
<dbReference type="Proteomes" id="UP000269301">
    <property type="component" value="Unassembled WGS sequence"/>
</dbReference>
<gene>
    <name evidence="1" type="ORF">D8M06_08330</name>
</gene>
<name>A0A495A527_9BACI</name>
<dbReference type="InterPro" id="IPR036209">
    <property type="entry name" value="YwmB-like_sf"/>
</dbReference>
<sequence>MLRIIFTTIFILFTANATVQGLEMDELEDMVSFVDSQNLTVSKWQVVMKEKMEEEAIREIIEELKNSYKVTRTEDENIIKYHIRDTHKEASFNVIYSVVLPKDKVSYPELTVVIEGEAWDESVQSDYRLIKDSISAKYFTKSQREFAWLRTTGSDIISGGAFEHNLTNHFNLQHQTTQLDKVSNSVCSKYIYGYTQKWNEKITIENTPINIQVAITKNDKSIPEMTLGTPILINEY</sequence>
<dbReference type="Pfam" id="PF08680">
    <property type="entry name" value="DUF1779"/>
    <property type="match status" value="1"/>
</dbReference>
<dbReference type="EMBL" id="RBZP01000004">
    <property type="protein sequence ID" value="RKQ34369.1"/>
    <property type="molecule type" value="Genomic_DNA"/>
</dbReference>
<dbReference type="InterPro" id="IPR014794">
    <property type="entry name" value="DUF1779"/>
</dbReference>
<dbReference type="SUPFAM" id="SSF143842">
    <property type="entry name" value="YwmB-like"/>
    <property type="match status" value="1"/>
</dbReference>
<evidence type="ECO:0000313" key="1">
    <source>
        <dbReference type="EMBL" id="RKQ34369.1"/>
    </source>
</evidence>
<comment type="caution">
    <text evidence="1">The sequence shown here is derived from an EMBL/GenBank/DDBJ whole genome shotgun (WGS) entry which is preliminary data.</text>
</comment>